<sequence>MQNSDHIVTLSSNQYDRGGHCWKYIGVHYKAKFVNATIGDLCPGCGHNGIDLSPSAFDKLAPLDDGCIQVTWNYE</sequence>
<evidence type="ECO:0000313" key="3">
    <source>
        <dbReference type="EMBL" id="PBK90467.1"/>
    </source>
</evidence>
<evidence type="ECO:0000256" key="1">
    <source>
        <dbReference type="ARBA" id="ARBA00022729"/>
    </source>
</evidence>
<dbReference type="CDD" id="cd22191">
    <property type="entry name" value="DPBB_RlpA_EXP_N-like"/>
    <property type="match status" value="1"/>
</dbReference>
<name>A0A2H3DN06_ARMGA</name>
<dbReference type="Gene3D" id="2.40.40.10">
    <property type="entry name" value="RlpA-like domain"/>
    <property type="match status" value="1"/>
</dbReference>
<dbReference type="OMA" id="FNSIGVH"/>
<dbReference type="SUPFAM" id="SSF50685">
    <property type="entry name" value="Barwin-like endoglucanases"/>
    <property type="match status" value="1"/>
</dbReference>
<evidence type="ECO:0000259" key="2">
    <source>
        <dbReference type="Pfam" id="PF03330"/>
    </source>
</evidence>
<dbReference type="AlphaFoldDB" id="A0A2H3DN06"/>
<feature type="domain" description="RlpA-like protein double-psi beta-barrel" evidence="2">
    <location>
        <begin position="28"/>
        <end position="71"/>
    </location>
</feature>
<evidence type="ECO:0000313" key="4">
    <source>
        <dbReference type="Proteomes" id="UP000217790"/>
    </source>
</evidence>
<reference evidence="4" key="1">
    <citation type="journal article" date="2017" name="Nat. Ecol. Evol.">
        <title>Genome expansion and lineage-specific genetic innovations in the forest pathogenic fungi Armillaria.</title>
        <authorList>
            <person name="Sipos G."/>
            <person name="Prasanna A.N."/>
            <person name="Walter M.C."/>
            <person name="O'Connor E."/>
            <person name="Balint B."/>
            <person name="Krizsan K."/>
            <person name="Kiss B."/>
            <person name="Hess J."/>
            <person name="Varga T."/>
            <person name="Slot J."/>
            <person name="Riley R."/>
            <person name="Boka B."/>
            <person name="Rigling D."/>
            <person name="Barry K."/>
            <person name="Lee J."/>
            <person name="Mihaltcheva S."/>
            <person name="LaButti K."/>
            <person name="Lipzen A."/>
            <person name="Waldron R."/>
            <person name="Moloney N.M."/>
            <person name="Sperisen C."/>
            <person name="Kredics L."/>
            <person name="Vagvoelgyi C."/>
            <person name="Patrignani A."/>
            <person name="Fitzpatrick D."/>
            <person name="Nagy I."/>
            <person name="Doyle S."/>
            <person name="Anderson J.B."/>
            <person name="Grigoriev I.V."/>
            <person name="Gueldener U."/>
            <person name="Muensterkoetter M."/>
            <person name="Nagy L.G."/>
        </authorList>
    </citation>
    <scope>NUCLEOTIDE SEQUENCE [LARGE SCALE GENOMIC DNA]</scope>
    <source>
        <strain evidence="4">Ar21-2</strain>
    </source>
</reference>
<dbReference type="InterPro" id="IPR051477">
    <property type="entry name" value="Expansin_CellWall"/>
</dbReference>
<organism evidence="3 4">
    <name type="scientific">Armillaria gallica</name>
    <name type="common">Bulbous honey fungus</name>
    <name type="synonym">Armillaria bulbosa</name>
    <dbReference type="NCBI Taxonomy" id="47427"/>
    <lineage>
        <taxon>Eukaryota</taxon>
        <taxon>Fungi</taxon>
        <taxon>Dikarya</taxon>
        <taxon>Basidiomycota</taxon>
        <taxon>Agaricomycotina</taxon>
        <taxon>Agaricomycetes</taxon>
        <taxon>Agaricomycetidae</taxon>
        <taxon>Agaricales</taxon>
        <taxon>Marasmiineae</taxon>
        <taxon>Physalacriaceae</taxon>
        <taxon>Armillaria</taxon>
    </lineage>
</organism>
<dbReference type="InParanoid" id="A0A2H3DN06"/>
<accession>A0A2H3DN06</accession>
<keyword evidence="4" id="KW-1185">Reference proteome</keyword>
<dbReference type="Proteomes" id="UP000217790">
    <property type="component" value="Unassembled WGS sequence"/>
</dbReference>
<dbReference type="STRING" id="47427.A0A2H3DN06"/>
<protein>
    <recommendedName>
        <fullName evidence="2">RlpA-like protein double-psi beta-barrel domain-containing protein</fullName>
    </recommendedName>
</protein>
<dbReference type="OrthoDB" id="623670at2759"/>
<dbReference type="InterPro" id="IPR036908">
    <property type="entry name" value="RlpA-like_sf"/>
</dbReference>
<keyword evidence="1" id="KW-0732">Signal</keyword>
<dbReference type="InterPro" id="IPR009009">
    <property type="entry name" value="RlpA-like_DPBB"/>
</dbReference>
<dbReference type="PANTHER" id="PTHR31836">
    <property type="match status" value="1"/>
</dbReference>
<proteinExistence type="predicted"/>
<dbReference type="EMBL" id="KZ293665">
    <property type="protein sequence ID" value="PBK90467.1"/>
    <property type="molecule type" value="Genomic_DNA"/>
</dbReference>
<dbReference type="PANTHER" id="PTHR31836:SF28">
    <property type="entry name" value="SRCR DOMAIN-CONTAINING PROTEIN-RELATED"/>
    <property type="match status" value="1"/>
</dbReference>
<gene>
    <name evidence="3" type="ORF">ARMGADRAFT_1082722</name>
</gene>
<dbReference type="Pfam" id="PF03330">
    <property type="entry name" value="DPBB_1"/>
    <property type="match status" value="1"/>
</dbReference>